<dbReference type="PANTHER" id="PTHR43283">
    <property type="entry name" value="BETA-LACTAMASE-RELATED"/>
    <property type="match status" value="1"/>
</dbReference>
<keyword evidence="4" id="KW-1185">Reference proteome</keyword>
<dbReference type="EMBL" id="JAMDGY010000024">
    <property type="protein sequence ID" value="MDD0991002.1"/>
    <property type="molecule type" value="Genomic_DNA"/>
</dbReference>
<evidence type="ECO:0000256" key="1">
    <source>
        <dbReference type="ARBA" id="ARBA00022801"/>
    </source>
</evidence>
<dbReference type="PANTHER" id="PTHR43283:SF11">
    <property type="entry name" value="BETA-LACTAMASE-RELATED DOMAIN-CONTAINING PROTEIN"/>
    <property type="match status" value="1"/>
</dbReference>
<evidence type="ECO:0000313" key="4">
    <source>
        <dbReference type="Proteomes" id="UP001148203"/>
    </source>
</evidence>
<protein>
    <submittedName>
        <fullName evidence="3">Beta-lactamase family protein</fullName>
    </submittedName>
</protein>
<dbReference type="SUPFAM" id="SSF56601">
    <property type="entry name" value="beta-lactamase/transpeptidase-like"/>
    <property type="match status" value="1"/>
</dbReference>
<evidence type="ECO:0000313" key="3">
    <source>
        <dbReference type="EMBL" id="MDD0991002.1"/>
    </source>
</evidence>
<organism evidence="3 4">
    <name type="scientific">Pseudomonas fontis</name>
    <dbReference type="NCBI Taxonomy" id="2942633"/>
    <lineage>
        <taxon>Bacteria</taxon>
        <taxon>Pseudomonadati</taxon>
        <taxon>Pseudomonadota</taxon>
        <taxon>Gammaproteobacteria</taxon>
        <taxon>Pseudomonadales</taxon>
        <taxon>Pseudomonadaceae</taxon>
        <taxon>Pseudomonas</taxon>
    </lineage>
</organism>
<dbReference type="InterPro" id="IPR012338">
    <property type="entry name" value="Beta-lactam/transpept-like"/>
</dbReference>
<dbReference type="Proteomes" id="UP001148203">
    <property type="component" value="Unassembled WGS sequence"/>
</dbReference>
<keyword evidence="1" id="KW-0378">Hydrolase</keyword>
<dbReference type="InterPro" id="IPR001466">
    <property type="entry name" value="Beta-lactam-related"/>
</dbReference>
<accession>A0ABT5NS83</accession>
<gene>
    <name evidence="3" type="ORF">M5G11_10680</name>
</gene>
<dbReference type="Pfam" id="PF00144">
    <property type="entry name" value="Beta-lactamase"/>
    <property type="match status" value="1"/>
</dbReference>
<feature type="domain" description="Beta-lactamase-related" evidence="2">
    <location>
        <begin position="43"/>
        <end position="369"/>
    </location>
</feature>
<reference evidence="3 4" key="1">
    <citation type="submission" date="2022-05" db="EMBL/GenBank/DDBJ databases">
        <title>Novel Pseudomonas spp. Isolated from a Rainbow Trout Aquaculture Facility.</title>
        <authorList>
            <person name="Testerman T."/>
            <person name="Graf J."/>
        </authorList>
    </citation>
    <scope>NUCLEOTIDE SEQUENCE [LARGE SCALE GENOMIC DNA]</scope>
    <source>
        <strain evidence="3 4">ID681</strain>
    </source>
</reference>
<dbReference type="InterPro" id="IPR050789">
    <property type="entry name" value="Diverse_Enzym_Activities"/>
</dbReference>
<dbReference type="RefSeq" id="WP_273910021.1">
    <property type="nucleotide sequence ID" value="NZ_JAMDGX010000020.1"/>
</dbReference>
<sequence>MFTSLRPVLLFSLLIANTGCGERAPAPPQIRPGDYQTVIDHLRQQIPEQMRKNHVPGLSVALVDGQEIIWAEGFGMADRELDMRVTANTAFRAGPVSTLLIAGAALQLVEQRRLALDAPLSKALPEFRVRSRFHADARSANQAVTLRRLLSHQAGLPSEHLPRLYSSDPLKYLPKDASGLWLSNPPGSQTAYSNLGYALLGAAIERSAGEPLESRLQTHLLQPLAMEHSGFTGNSDLEPYRARGYQQGKRSLDHEIRDLSANGLWSTPSDLGRFVQMLFAQGRYDEQQLLSRESISEMFQQQNRNNPLDFDCPVGLGVFLGPCGDVRVAPHLRVWQHGGTIGDFAAQVSVLPEPQLAVIVMANADTAEVLVGDLATQALRLMLRARGNALACVEDCEPNLPPLAAAQVPSSVDRERLSGVYATPLGVVRLKDERQRLFAELSGLRVELLRDDDGWLRPQKKLLGWLDLDLGDLVPLQLDVVDVANRQVLAARRHGQVLPLGERVTPKPLTDDWLRSVGRYRLASHNETNPVLDSLSIRLEEGLLIARSRLGGNNQGEFILLPLDAEHAVLAGNGQGLGATLSRRDDGLRVLGYRFVRQPDELATLQF</sequence>
<name>A0ABT5NS83_9PSED</name>
<dbReference type="Gene3D" id="3.40.710.10">
    <property type="entry name" value="DD-peptidase/beta-lactamase superfamily"/>
    <property type="match status" value="1"/>
</dbReference>
<evidence type="ECO:0000259" key="2">
    <source>
        <dbReference type="Pfam" id="PF00144"/>
    </source>
</evidence>
<proteinExistence type="predicted"/>
<comment type="caution">
    <text evidence="3">The sequence shown here is derived from an EMBL/GenBank/DDBJ whole genome shotgun (WGS) entry which is preliminary data.</text>
</comment>